<dbReference type="SUPFAM" id="SSF53254">
    <property type="entry name" value="Phosphoglycerate mutase-like"/>
    <property type="match status" value="1"/>
</dbReference>
<dbReference type="Proteomes" id="UP000290273">
    <property type="component" value="Unassembled WGS sequence"/>
</dbReference>
<dbReference type="EMBL" id="QMAU01000011">
    <property type="protein sequence ID" value="RXI58914.1"/>
    <property type="molecule type" value="Genomic_DNA"/>
</dbReference>
<dbReference type="InterPro" id="IPR013078">
    <property type="entry name" value="His_Pase_superF_clade-1"/>
</dbReference>
<sequence length="213" mass="24910">MEMGITLYITRHGQTEWNTERKMQGWNDSPLTKLGTEQAKRLGKRLDNNNIDIIYSSPLGRAIKTAKIVRGERYIPIVCDDRLKEIKLGKWEGMNHDLIDNHYKEEIDNFWNNPKLYKSIGGETFLQLRNRVKDFLEEILKKHKDETILIVTHAITLKGIMNYIEDLTIDNFWGEPHINPTSLTKVEIEDSNRRILLNADISHLDEVEEIKIV</sequence>
<dbReference type="InterPro" id="IPR051695">
    <property type="entry name" value="Phosphoglycerate_Mutase"/>
</dbReference>
<dbReference type="SMART" id="SM00855">
    <property type="entry name" value="PGAM"/>
    <property type="match status" value="1"/>
</dbReference>
<dbReference type="PANTHER" id="PTHR46517">
    <property type="entry name" value="FRUCTOSE-2,6-BISPHOSPHATASE TIGAR"/>
    <property type="match status" value="1"/>
</dbReference>
<protein>
    <submittedName>
        <fullName evidence="2">Histidine phosphatase family protein</fullName>
    </submittedName>
</protein>
<organism evidence="2 3">
    <name type="scientific">Clostridium tetani</name>
    <dbReference type="NCBI Taxonomy" id="1513"/>
    <lineage>
        <taxon>Bacteria</taxon>
        <taxon>Bacillati</taxon>
        <taxon>Bacillota</taxon>
        <taxon>Clostridia</taxon>
        <taxon>Eubacteriales</taxon>
        <taxon>Clostridiaceae</taxon>
        <taxon>Clostridium</taxon>
    </lineage>
</organism>
<reference evidence="2 3" key="1">
    <citation type="submission" date="2018-06" db="EMBL/GenBank/DDBJ databases">
        <title>Genome conservation of Clostridium tetani.</title>
        <authorList>
            <person name="Bruggemann H."/>
            <person name="Popoff M.R."/>
        </authorList>
    </citation>
    <scope>NUCLEOTIDE SEQUENCE [LARGE SCALE GENOMIC DNA]</scope>
    <source>
        <strain evidence="2 3">63.05</strain>
    </source>
</reference>
<dbReference type="InterPro" id="IPR001345">
    <property type="entry name" value="PG/BPGM_mutase_AS"/>
</dbReference>
<dbReference type="InterPro" id="IPR029033">
    <property type="entry name" value="His_PPase_superfam"/>
</dbReference>
<dbReference type="Pfam" id="PF00300">
    <property type="entry name" value="His_Phos_1"/>
    <property type="match status" value="1"/>
</dbReference>
<name>A0ABY0ESZ5_CLOTA</name>
<evidence type="ECO:0000313" key="3">
    <source>
        <dbReference type="Proteomes" id="UP000290273"/>
    </source>
</evidence>
<proteinExistence type="predicted"/>
<evidence type="ECO:0000313" key="2">
    <source>
        <dbReference type="EMBL" id="RXI58914.1"/>
    </source>
</evidence>
<gene>
    <name evidence="2" type="ORF">DP131_00605</name>
</gene>
<keyword evidence="1" id="KW-0378">Hydrolase</keyword>
<dbReference type="PROSITE" id="PS00175">
    <property type="entry name" value="PG_MUTASE"/>
    <property type="match status" value="1"/>
</dbReference>
<accession>A0ABY0ESZ5</accession>
<dbReference type="CDD" id="cd07067">
    <property type="entry name" value="HP_PGM_like"/>
    <property type="match status" value="1"/>
</dbReference>
<comment type="caution">
    <text evidence="2">The sequence shown here is derived from an EMBL/GenBank/DDBJ whole genome shotgun (WGS) entry which is preliminary data.</text>
</comment>
<dbReference type="PANTHER" id="PTHR46517:SF1">
    <property type="entry name" value="FRUCTOSE-2,6-BISPHOSPHATASE TIGAR"/>
    <property type="match status" value="1"/>
</dbReference>
<dbReference type="Gene3D" id="3.40.50.1240">
    <property type="entry name" value="Phosphoglycerate mutase-like"/>
    <property type="match status" value="1"/>
</dbReference>
<evidence type="ECO:0000256" key="1">
    <source>
        <dbReference type="ARBA" id="ARBA00022801"/>
    </source>
</evidence>